<evidence type="ECO:0000313" key="3">
    <source>
        <dbReference type="Proteomes" id="UP001066276"/>
    </source>
</evidence>
<name>A0AAV7MAM8_PLEWA</name>
<gene>
    <name evidence="2" type="ORF">NDU88_004930</name>
</gene>
<reference evidence="2" key="1">
    <citation type="journal article" date="2022" name="bioRxiv">
        <title>Sequencing and chromosome-scale assembly of the giantPleurodeles waltlgenome.</title>
        <authorList>
            <person name="Brown T."/>
            <person name="Elewa A."/>
            <person name="Iarovenko S."/>
            <person name="Subramanian E."/>
            <person name="Araus A.J."/>
            <person name="Petzold A."/>
            <person name="Susuki M."/>
            <person name="Suzuki K.-i.T."/>
            <person name="Hayashi T."/>
            <person name="Toyoda A."/>
            <person name="Oliveira C."/>
            <person name="Osipova E."/>
            <person name="Leigh N.D."/>
            <person name="Simon A."/>
            <person name="Yun M.H."/>
        </authorList>
    </citation>
    <scope>NUCLEOTIDE SEQUENCE</scope>
    <source>
        <strain evidence="2">20211129_DDA</strain>
        <tissue evidence="2">Liver</tissue>
    </source>
</reference>
<dbReference type="Proteomes" id="UP001066276">
    <property type="component" value="Chromosome 10"/>
</dbReference>
<accession>A0AAV7MAM8</accession>
<feature type="region of interest" description="Disordered" evidence="1">
    <location>
        <begin position="27"/>
        <end position="109"/>
    </location>
</feature>
<evidence type="ECO:0000256" key="1">
    <source>
        <dbReference type="SAM" id="MobiDB-lite"/>
    </source>
</evidence>
<sequence>MEEDQAVEQLDDLEKMIVHMRVEAMRRGKDWLRAKVEDKSREPTERDGDTTAPPGLSDNAAERASLPPQKPGRRRSERKQANKPTKKARVVIQNAEDEAAATPVDSRLSAPAEGEHISAIIKECFKSLAPLLLRGMGQGQP</sequence>
<keyword evidence="3" id="KW-1185">Reference proteome</keyword>
<feature type="compositionally biased region" description="Basic and acidic residues" evidence="1">
    <location>
        <begin position="27"/>
        <end position="49"/>
    </location>
</feature>
<organism evidence="2 3">
    <name type="scientific">Pleurodeles waltl</name>
    <name type="common">Iberian ribbed newt</name>
    <dbReference type="NCBI Taxonomy" id="8319"/>
    <lineage>
        <taxon>Eukaryota</taxon>
        <taxon>Metazoa</taxon>
        <taxon>Chordata</taxon>
        <taxon>Craniata</taxon>
        <taxon>Vertebrata</taxon>
        <taxon>Euteleostomi</taxon>
        <taxon>Amphibia</taxon>
        <taxon>Batrachia</taxon>
        <taxon>Caudata</taxon>
        <taxon>Salamandroidea</taxon>
        <taxon>Salamandridae</taxon>
        <taxon>Pleurodelinae</taxon>
        <taxon>Pleurodeles</taxon>
    </lineage>
</organism>
<evidence type="ECO:0000313" key="2">
    <source>
        <dbReference type="EMBL" id="KAJ1099835.1"/>
    </source>
</evidence>
<comment type="caution">
    <text evidence="2">The sequence shown here is derived from an EMBL/GenBank/DDBJ whole genome shotgun (WGS) entry which is preliminary data.</text>
</comment>
<dbReference type="AlphaFoldDB" id="A0AAV7MAM8"/>
<protein>
    <submittedName>
        <fullName evidence="2">Uncharacterized protein</fullName>
    </submittedName>
</protein>
<dbReference type="EMBL" id="JANPWB010000014">
    <property type="protein sequence ID" value="KAJ1099835.1"/>
    <property type="molecule type" value="Genomic_DNA"/>
</dbReference>
<proteinExistence type="predicted"/>